<protein>
    <submittedName>
        <fullName evidence="1">Uncharacterized protein</fullName>
    </submittedName>
</protein>
<gene>
    <name evidence="1" type="ORF">BpHYR1_053317</name>
</gene>
<sequence>MDTSIFKISLKNCSHLNISKREEIQFDIAHKASNKNVILRIATGQEERVLKVHDFEDDFYQAIDGFHSDKKFTFDEISLPVTDFLE</sequence>
<comment type="caution">
    <text evidence="1">The sequence shown here is derived from an EMBL/GenBank/DDBJ whole genome shotgun (WGS) entry which is preliminary data.</text>
</comment>
<dbReference type="AlphaFoldDB" id="A0A3M7Q1P5"/>
<evidence type="ECO:0000313" key="1">
    <source>
        <dbReference type="EMBL" id="RNA05347.1"/>
    </source>
</evidence>
<dbReference type="EMBL" id="REGN01007761">
    <property type="protein sequence ID" value="RNA05347.1"/>
    <property type="molecule type" value="Genomic_DNA"/>
</dbReference>
<proteinExistence type="predicted"/>
<dbReference type="Proteomes" id="UP000276133">
    <property type="component" value="Unassembled WGS sequence"/>
</dbReference>
<keyword evidence="2" id="KW-1185">Reference proteome</keyword>
<evidence type="ECO:0000313" key="2">
    <source>
        <dbReference type="Proteomes" id="UP000276133"/>
    </source>
</evidence>
<name>A0A3M7Q1P5_BRAPC</name>
<accession>A0A3M7Q1P5</accession>
<reference evidence="1 2" key="1">
    <citation type="journal article" date="2018" name="Sci. Rep.">
        <title>Genomic signatures of local adaptation to the degree of environmental predictability in rotifers.</title>
        <authorList>
            <person name="Franch-Gras L."/>
            <person name="Hahn C."/>
            <person name="Garcia-Roger E.M."/>
            <person name="Carmona M.J."/>
            <person name="Serra M."/>
            <person name="Gomez A."/>
        </authorList>
    </citation>
    <scope>NUCLEOTIDE SEQUENCE [LARGE SCALE GENOMIC DNA]</scope>
    <source>
        <strain evidence="1">HYR1</strain>
    </source>
</reference>
<organism evidence="1 2">
    <name type="scientific">Brachionus plicatilis</name>
    <name type="common">Marine rotifer</name>
    <name type="synonym">Brachionus muelleri</name>
    <dbReference type="NCBI Taxonomy" id="10195"/>
    <lineage>
        <taxon>Eukaryota</taxon>
        <taxon>Metazoa</taxon>
        <taxon>Spiralia</taxon>
        <taxon>Gnathifera</taxon>
        <taxon>Rotifera</taxon>
        <taxon>Eurotatoria</taxon>
        <taxon>Monogononta</taxon>
        <taxon>Pseudotrocha</taxon>
        <taxon>Ploima</taxon>
        <taxon>Brachionidae</taxon>
        <taxon>Brachionus</taxon>
    </lineage>
</organism>